<name>A0A0R3MN70_9BRAD</name>
<evidence type="ECO:0000259" key="1">
    <source>
        <dbReference type="Pfam" id="PF00182"/>
    </source>
</evidence>
<gene>
    <name evidence="2" type="ORF">CQ14_38040</name>
</gene>
<feature type="domain" description="Glycoside hydrolase family 19 catalytic" evidence="1">
    <location>
        <begin position="85"/>
        <end position="126"/>
    </location>
</feature>
<comment type="caution">
    <text evidence="2">The sequence shown here is derived from an EMBL/GenBank/DDBJ whole genome shotgun (WGS) entry which is preliminary data.</text>
</comment>
<dbReference type="InterPro" id="IPR023346">
    <property type="entry name" value="Lysozyme-like_dom_sf"/>
</dbReference>
<dbReference type="Proteomes" id="UP000051660">
    <property type="component" value="Unassembled WGS sequence"/>
</dbReference>
<dbReference type="GO" id="GO:0016998">
    <property type="term" value="P:cell wall macromolecule catabolic process"/>
    <property type="evidence" value="ECO:0007669"/>
    <property type="project" value="InterPro"/>
</dbReference>
<sequence>MDRENDQSSIFFDCARQHAFNGSLKAGPVVGLTAILDYWESNSSRKDDRWLAYALATAHHETDRTFRGIEEYGKGRNKEYGRIDPETGKAYYGRGLVQLTWRKNYKKMGDLLGVDLVRRPEQALDIKIATQILFVGMTRGSFTNKKFADYFNAETEDWVNARRIVNGKDKANLIAGYGKQYYAAISYTTG</sequence>
<evidence type="ECO:0000313" key="3">
    <source>
        <dbReference type="Proteomes" id="UP000051660"/>
    </source>
</evidence>
<dbReference type="SUPFAM" id="SSF53955">
    <property type="entry name" value="Lysozyme-like"/>
    <property type="match status" value="1"/>
</dbReference>
<dbReference type="RefSeq" id="WP_057861089.1">
    <property type="nucleotide sequence ID" value="NZ_LLYB01000096.1"/>
</dbReference>
<reference evidence="2 3" key="1">
    <citation type="submission" date="2014-03" db="EMBL/GenBank/DDBJ databases">
        <title>Bradyrhizobium valentinum sp. nov., isolated from effective nodules of Lupinus mariae-josephae, a lupine endemic of basic-lime soils in Eastern Spain.</title>
        <authorList>
            <person name="Duran D."/>
            <person name="Rey L."/>
            <person name="Navarro A."/>
            <person name="Busquets A."/>
            <person name="Imperial J."/>
            <person name="Ruiz-Argueso T."/>
        </authorList>
    </citation>
    <scope>NUCLEOTIDE SEQUENCE [LARGE SCALE GENOMIC DNA]</scope>
    <source>
        <strain evidence="2 3">CCBAU 23086</strain>
    </source>
</reference>
<proteinExistence type="predicted"/>
<accession>A0A0R3MN70</accession>
<dbReference type="InterPro" id="IPR000726">
    <property type="entry name" value="Glyco_hydro_19_cat"/>
</dbReference>
<dbReference type="EMBL" id="LLYB01000096">
    <property type="protein sequence ID" value="KRR19349.1"/>
    <property type="molecule type" value="Genomic_DNA"/>
</dbReference>
<dbReference type="GO" id="GO:0006032">
    <property type="term" value="P:chitin catabolic process"/>
    <property type="evidence" value="ECO:0007669"/>
    <property type="project" value="InterPro"/>
</dbReference>
<protein>
    <recommendedName>
        <fullName evidence="1">Glycoside hydrolase family 19 catalytic domain-containing protein</fullName>
    </recommendedName>
</protein>
<dbReference type="Gene3D" id="1.10.530.10">
    <property type="match status" value="1"/>
</dbReference>
<dbReference type="AlphaFoldDB" id="A0A0R3MN70"/>
<evidence type="ECO:0000313" key="2">
    <source>
        <dbReference type="EMBL" id="KRR19349.1"/>
    </source>
</evidence>
<dbReference type="Pfam" id="PF00182">
    <property type="entry name" value="Glyco_hydro_19"/>
    <property type="match status" value="1"/>
</dbReference>
<organism evidence="2 3">
    <name type="scientific">Bradyrhizobium lablabi</name>
    <dbReference type="NCBI Taxonomy" id="722472"/>
    <lineage>
        <taxon>Bacteria</taxon>
        <taxon>Pseudomonadati</taxon>
        <taxon>Pseudomonadota</taxon>
        <taxon>Alphaproteobacteria</taxon>
        <taxon>Hyphomicrobiales</taxon>
        <taxon>Nitrobacteraceae</taxon>
        <taxon>Bradyrhizobium</taxon>
    </lineage>
</organism>
<dbReference type="GO" id="GO:0004568">
    <property type="term" value="F:chitinase activity"/>
    <property type="evidence" value="ECO:0007669"/>
    <property type="project" value="InterPro"/>
</dbReference>